<sequence>MCLVFATMENAWKKSNFPPLQQCSPPARRVAKQSSRTKHGQNPKSISPRTRPHILRRLQPERPPKRTSKSRQLKMLQQRILMWRKTGRLGMTYSTSSFLR</sequence>
<name>B7PT51_IXOSC</name>
<feature type="region of interest" description="Disordered" evidence="1">
    <location>
        <begin position="15"/>
        <end position="73"/>
    </location>
</feature>
<accession>B7PT51</accession>
<dbReference type="AlphaFoldDB" id="B7PT51"/>
<proteinExistence type="predicted"/>
<feature type="compositionally biased region" description="Basic residues" evidence="1">
    <location>
        <begin position="29"/>
        <end position="41"/>
    </location>
</feature>
<gene>
    <name evidence="2" type="ORF">IscW_ISCW024499</name>
</gene>
<dbReference type="InParanoid" id="B7PT51"/>
<dbReference type="PaxDb" id="6945-B7PT51"/>
<dbReference type="VEuPathDB" id="VectorBase:ISCW024499"/>
<dbReference type="Proteomes" id="UP000001555">
    <property type="component" value="Unassembled WGS sequence"/>
</dbReference>
<evidence type="ECO:0000313" key="3">
    <source>
        <dbReference type="EnsemblMetazoa" id="ISCW024499-PA"/>
    </source>
</evidence>
<dbReference type="EMBL" id="DS783730">
    <property type="protein sequence ID" value="EEC09773.1"/>
    <property type="molecule type" value="Genomic_DNA"/>
</dbReference>
<keyword evidence="4" id="KW-1185">Reference proteome</keyword>
<dbReference type="HOGENOM" id="CLU_2309069_0_0_1"/>
<dbReference type="EMBL" id="ABJB010760088">
    <property type="status" value="NOT_ANNOTATED_CDS"/>
    <property type="molecule type" value="Genomic_DNA"/>
</dbReference>
<reference evidence="2 4" key="1">
    <citation type="submission" date="2008-03" db="EMBL/GenBank/DDBJ databases">
        <title>Annotation of Ixodes scapularis.</title>
        <authorList>
            <consortium name="Ixodes scapularis Genome Project Consortium"/>
            <person name="Caler E."/>
            <person name="Hannick L.I."/>
            <person name="Bidwell S."/>
            <person name="Joardar V."/>
            <person name="Thiagarajan M."/>
            <person name="Amedeo P."/>
            <person name="Galinsky K.J."/>
            <person name="Schobel S."/>
            <person name="Inman J."/>
            <person name="Hostetler J."/>
            <person name="Miller J."/>
            <person name="Hammond M."/>
            <person name="Megy K."/>
            <person name="Lawson D."/>
            <person name="Kodira C."/>
            <person name="Sutton G."/>
            <person name="Meyer J."/>
            <person name="Hill C.A."/>
            <person name="Birren B."/>
            <person name="Nene V."/>
            <person name="Collins F."/>
            <person name="Alarcon-Chaidez F."/>
            <person name="Wikel S."/>
            <person name="Strausberg R."/>
        </authorList>
    </citation>
    <scope>NUCLEOTIDE SEQUENCE [LARGE SCALE GENOMIC DNA]</scope>
    <source>
        <strain evidence="4">Wikel</strain>
        <strain evidence="2">Wikel colony</strain>
    </source>
</reference>
<organism>
    <name type="scientific">Ixodes scapularis</name>
    <name type="common">Black-legged tick</name>
    <name type="synonym">Deer tick</name>
    <dbReference type="NCBI Taxonomy" id="6945"/>
    <lineage>
        <taxon>Eukaryota</taxon>
        <taxon>Metazoa</taxon>
        <taxon>Ecdysozoa</taxon>
        <taxon>Arthropoda</taxon>
        <taxon>Chelicerata</taxon>
        <taxon>Arachnida</taxon>
        <taxon>Acari</taxon>
        <taxon>Parasitiformes</taxon>
        <taxon>Ixodida</taxon>
        <taxon>Ixodoidea</taxon>
        <taxon>Ixodidae</taxon>
        <taxon>Ixodinae</taxon>
        <taxon>Ixodes</taxon>
    </lineage>
</organism>
<evidence type="ECO:0000313" key="4">
    <source>
        <dbReference type="Proteomes" id="UP000001555"/>
    </source>
</evidence>
<dbReference type="EnsemblMetazoa" id="ISCW024499-RA">
    <property type="protein sequence ID" value="ISCW024499-PA"/>
    <property type="gene ID" value="ISCW024499"/>
</dbReference>
<protein>
    <submittedName>
        <fullName evidence="2 3">Uncharacterized protein</fullName>
    </submittedName>
</protein>
<reference evidence="3" key="2">
    <citation type="submission" date="2020-05" db="UniProtKB">
        <authorList>
            <consortium name="EnsemblMetazoa"/>
        </authorList>
    </citation>
    <scope>IDENTIFICATION</scope>
    <source>
        <strain evidence="3">wikel</strain>
    </source>
</reference>
<evidence type="ECO:0000313" key="2">
    <source>
        <dbReference type="EMBL" id="EEC09773.1"/>
    </source>
</evidence>
<evidence type="ECO:0000256" key="1">
    <source>
        <dbReference type="SAM" id="MobiDB-lite"/>
    </source>
</evidence>